<organism evidence="2 3">
    <name type="scientific">Candidatus Pseudothioglobus singularis PS1</name>
    <dbReference type="NCBI Taxonomy" id="1125411"/>
    <lineage>
        <taxon>Bacteria</taxon>
        <taxon>Pseudomonadati</taxon>
        <taxon>Pseudomonadota</taxon>
        <taxon>Gammaproteobacteria</taxon>
        <taxon>Candidatus Pseudothioglobaceae</taxon>
        <taxon>Candidatus Pseudothioglobus</taxon>
    </lineage>
</organism>
<keyword evidence="3" id="KW-1185">Reference proteome</keyword>
<reference evidence="2 3" key="1">
    <citation type="journal article" date="2015" name="Genome Announc.">
        <title>Genome Sequence of 'Candidatus Thioglobus singularis' Strain PS1, a Mixotroph from the SUP05 Clade of Marine Gammaproteobacteria.</title>
        <authorList>
            <person name="Marshall K.T."/>
            <person name="Morris R.M."/>
        </authorList>
    </citation>
    <scope>NUCLEOTIDE SEQUENCE [LARGE SCALE GENOMIC DNA]</scope>
    <source>
        <strain evidence="2 3">PS1</strain>
    </source>
</reference>
<dbReference type="KEGG" id="tsn:W908_05725"/>
<dbReference type="Proteomes" id="UP000068905">
    <property type="component" value="Chromosome"/>
</dbReference>
<keyword evidence="1" id="KW-1133">Transmembrane helix</keyword>
<keyword evidence="1" id="KW-0812">Transmembrane</keyword>
<protein>
    <submittedName>
        <fullName evidence="2">Uncharacterized protein</fullName>
    </submittedName>
</protein>
<sequence length="43" mass="5076">MNDEQVEKILKELRDIRGVMNKAYQLFWAASLLLLLILIVNFI</sequence>
<dbReference type="STRING" id="1125411.W908_05725"/>
<keyword evidence="1" id="KW-0472">Membrane</keyword>
<evidence type="ECO:0000313" key="3">
    <source>
        <dbReference type="Proteomes" id="UP000068905"/>
    </source>
</evidence>
<evidence type="ECO:0000256" key="1">
    <source>
        <dbReference type="SAM" id="Phobius"/>
    </source>
</evidence>
<accession>A0A0M3T2H3</accession>
<feature type="transmembrane region" description="Helical" evidence="1">
    <location>
        <begin position="23"/>
        <end position="42"/>
    </location>
</feature>
<dbReference type="EMBL" id="CP006911">
    <property type="protein sequence ID" value="ALE02735.1"/>
    <property type="molecule type" value="Genomic_DNA"/>
</dbReference>
<evidence type="ECO:0000313" key="2">
    <source>
        <dbReference type="EMBL" id="ALE02735.1"/>
    </source>
</evidence>
<gene>
    <name evidence="2" type="ORF">W908_05725</name>
</gene>
<dbReference type="AlphaFoldDB" id="A0A0M3T2H3"/>
<name>A0A0M3T2H3_9GAMM</name>
<proteinExistence type="predicted"/>